<evidence type="ECO:0000313" key="3">
    <source>
        <dbReference type="Proteomes" id="UP001172155"/>
    </source>
</evidence>
<dbReference type="PANTHER" id="PTHR28083:SF1">
    <property type="entry name" value="GOOD FOR FULL DBP5 ACTIVITY PROTEIN 2"/>
    <property type="match status" value="1"/>
</dbReference>
<evidence type="ECO:0000259" key="1">
    <source>
        <dbReference type="Pfam" id="PF21762"/>
    </source>
</evidence>
<accession>A0AA40KBX5</accession>
<comment type="caution">
    <text evidence="2">The sequence shown here is derived from an EMBL/GenBank/DDBJ whole genome shotgun (WGS) entry which is preliminary data.</text>
</comment>
<dbReference type="InterPro" id="IPR040151">
    <property type="entry name" value="Gfd2/YDR514C-like"/>
</dbReference>
<name>A0AA40KBX5_9PEZI</name>
<dbReference type="Proteomes" id="UP001172155">
    <property type="component" value="Unassembled WGS sequence"/>
</dbReference>
<organism evidence="2 3">
    <name type="scientific">Schizothecium vesticola</name>
    <dbReference type="NCBI Taxonomy" id="314040"/>
    <lineage>
        <taxon>Eukaryota</taxon>
        <taxon>Fungi</taxon>
        <taxon>Dikarya</taxon>
        <taxon>Ascomycota</taxon>
        <taxon>Pezizomycotina</taxon>
        <taxon>Sordariomycetes</taxon>
        <taxon>Sordariomycetidae</taxon>
        <taxon>Sordariales</taxon>
        <taxon>Schizotheciaceae</taxon>
        <taxon>Schizothecium</taxon>
    </lineage>
</organism>
<dbReference type="PANTHER" id="PTHR28083">
    <property type="entry name" value="GOOD FOR FULL DBP5 ACTIVITY PROTEIN 2"/>
    <property type="match status" value="1"/>
</dbReference>
<dbReference type="InterPro" id="IPR048519">
    <property type="entry name" value="Gfd2/YDR514C-like_C"/>
</dbReference>
<protein>
    <recommendedName>
        <fullName evidence="1">Gfd2/YDR514C-like C-terminal domain-containing protein</fullName>
    </recommendedName>
</protein>
<evidence type="ECO:0000313" key="2">
    <source>
        <dbReference type="EMBL" id="KAK0753315.1"/>
    </source>
</evidence>
<sequence length="291" mass="32854">MEATTQQRNPAPHTGLLREENTILRRLFGYRDNVTTDLMPDVLGVKLGKTTLSDARFLYIDIDSIQEKEGVVQQLHIGVSLLDTRNLQRSIFGSPTAKPEAQMIESHHFVVGSPKFARIKSNKFLFGPFETISLADLRARLGAMTLHRNIILIYHGGDRELKTLTQINLDLRPVCIIDTVKATQYTLQLSYRYSLERLLDEFEFPFCNLYTAGNDGAHFILRALLMIVVTDAELQSDPSVHPPWPWLPILRAIAHAPCPSPSQVPTPSQLDGLILIKKRSQRKARKPETGH</sequence>
<reference evidence="2" key="1">
    <citation type="submission" date="2023-06" db="EMBL/GenBank/DDBJ databases">
        <title>Genome-scale phylogeny and comparative genomics of the fungal order Sordariales.</title>
        <authorList>
            <consortium name="Lawrence Berkeley National Laboratory"/>
            <person name="Hensen N."/>
            <person name="Bonometti L."/>
            <person name="Westerberg I."/>
            <person name="Brannstrom I.O."/>
            <person name="Guillou S."/>
            <person name="Cros-Aarteil S."/>
            <person name="Calhoun S."/>
            <person name="Haridas S."/>
            <person name="Kuo A."/>
            <person name="Mondo S."/>
            <person name="Pangilinan J."/>
            <person name="Riley R."/>
            <person name="LaButti K."/>
            <person name="Andreopoulos B."/>
            <person name="Lipzen A."/>
            <person name="Chen C."/>
            <person name="Yanf M."/>
            <person name="Daum C."/>
            <person name="Ng V."/>
            <person name="Clum A."/>
            <person name="Steindorff A."/>
            <person name="Ohm R."/>
            <person name="Martin F."/>
            <person name="Silar P."/>
            <person name="Natvig D."/>
            <person name="Lalanne C."/>
            <person name="Gautier V."/>
            <person name="Ament-velasquez S.L."/>
            <person name="Kruys A."/>
            <person name="Hutchinson M.I."/>
            <person name="Powell A.J."/>
            <person name="Barry K."/>
            <person name="Miller A.N."/>
            <person name="Grigoriev I.V."/>
            <person name="Debuchy R."/>
            <person name="Gladieux P."/>
            <person name="Thoren M.H."/>
            <person name="Johannesson H."/>
        </authorList>
    </citation>
    <scope>NUCLEOTIDE SEQUENCE</scope>
    <source>
        <strain evidence="2">SMH3187-1</strain>
    </source>
</reference>
<feature type="domain" description="Gfd2/YDR514C-like C-terminal" evidence="1">
    <location>
        <begin position="57"/>
        <end position="226"/>
    </location>
</feature>
<gene>
    <name evidence="2" type="ORF">B0T18DRAFT_316816</name>
</gene>
<dbReference type="EMBL" id="JAUKUD010000001">
    <property type="protein sequence ID" value="KAK0753315.1"/>
    <property type="molecule type" value="Genomic_DNA"/>
</dbReference>
<dbReference type="Pfam" id="PF21762">
    <property type="entry name" value="DEDDh_C"/>
    <property type="match status" value="1"/>
</dbReference>
<dbReference type="AlphaFoldDB" id="A0AA40KBX5"/>
<proteinExistence type="predicted"/>
<keyword evidence="3" id="KW-1185">Reference proteome</keyword>
<dbReference type="GO" id="GO:0005634">
    <property type="term" value="C:nucleus"/>
    <property type="evidence" value="ECO:0007669"/>
    <property type="project" value="TreeGrafter"/>
</dbReference>